<dbReference type="RefSeq" id="WP_216518606.1">
    <property type="nucleotide sequence ID" value="NZ_JAHLPM010000005.1"/>
</dbReference>
<dbReference type="EMBL" id="JAHLPM010000005">
    <property type="protein sequence ID" value="MBU5437957.1"/>
    <property type="molecule type" value="Genomic_DNA"/>
</dbReference>
<dbReference type="PANTHER" id="PTHR10188">
    <property type="entry name" value="L-ASPARAGINASE"/>
    <property type="match status" value="1"/>
</dbReference>
<dbReference type="Pfam" id="PF01112">
    <property type="entry name" value="Asparaginase_2"/>
    <property type="match status" value="1"/>
</dbReference>
<protein>
    <submittedName>
        <fullName evidence="1">N(4)-(Beta-N-acetylglucosaminyl)-L-asparaginase</fullName>
    </submittedName>
</protein>
<keyword evidence="2" id="KW-1185">Reference proteome</keyword>
<dbReference type="Proteomes" id="UP000749471">
    <property type="component" value="Unassembled WGS sequence"/>
</dbReference>
<reference evidence="1 2" key="1">
    <citation type="submission" date="2021-06" db="EMBL/GenBank/DDBJ databases">
        <authorList>
            <person name="Sun Q."/>
            <person name="Li D."/>
        </authorList>
    </citation>
    <scope>NUCLEOTIDE SEQUENCE [LARGE SCALE GENOMIC DNA]</scope>
    <source>
        <strain evidence="1 2">MSJ-40</strain>
    </source>
</reference>
<dbReference type="InterPro" id="IPR000246">
    <property type="entry name" value="Peptidase_T2"/>
</dbReference>
<dbReference type="PANTHER" id="PTHR10188:SF6">
    <property type="entry name" value="N(4)-(BETA-N-ACETYLGLUCOSAMINYL)-L-ASPARAGINASE"/>
    <property type="match status" value="1"/>
</dbReference>
<gene>
    <name evidence="1" type="ORF">KQI42_08055</name>
</gene>
<evidence type="ECO:0000313" key="1">
    <source>
        <dbReference type="EMBL" id="MBU5437957.1"/>
    </source>
</evidence>
<name>A0ABS6E4W3_9FIRM</name>
<proteinExistence type="predicted"/>
<evidence type="ECO:0000313" key="2">
    <source>
        <dbReference type="Proteomes" id="UP000749471"/>
    </source>
</evidence>
<comment type="caution">
    <text evidence="1">The sequence shown here is derived from an EMBL/GenBank/DDBJ whole genome shotgun (WGS) entry which is preliminary data.</text>
</comment>
<organism evidence="1 2">
    <name type="scientific">Tissierella simiarum</name>
    <dbReference type="NCBI Taxonomy" id="2841534"/>
    <lineage>
        <taxon>Bacteria</taxon>
        <taxon>Bacillati</taxon>
        <taxon>Bacillota</taxon>
        <taxon>Tissierellia</taxon>
        <taxon>Tissierellales</taxon>
        <taxon>Tissierellaceae</taxon>
        <taxon>Tissierella</taxon>
    </lineage>
</organism>
<dbReference type="CDD" id="cd04513">
    <property type="entry name" value="Glycosylasparaginase"/>
    <property type="match status" value="1"/>
</dbReference>
<sequence>MKWGIIATWRMALDGVVEGSKLLRKEELSGNAIEKAIQCVENNPYYTSVGYGGLPNEQGEVELDAAYMDGDNLSIGAVAGIKDFENPISIAKDLSKNRFNIFLVGKGAEEYATSNGFKRKNMLTEESKRKWEERKKEVYRNNLTPYDGHDTVGMVALDTKGSMVSATSTSGLFMKKRGRVGDSPIPGSGFYVNSEIGGATATGLGEDLMKGCISYEVVRLMKEDYTPQQAAEMALYELHNNLEKKRGKAGAMSIVCMNNKGEWGVATNVKFSFVVSTSKIEPTVFIAYMEDGKTVYKEAEKEWVNLNIND</sequence>
<accession>A0ABS6E4W3</accession>